<dbReference type="GO" id="GO:0080008">
    <property type="term" value="C:Cul4-RING E3 ubiquitin ligase complex"/>
    <property type="evidence" value="ECO:0007669"/>
    <property type="project" value="TreeGrafter"/>
</dbReference>
<dbReference type="PANTHER" id="PTHR14588:SF2">
    <property type="entry name" value="DDB1- AND CUL4-ASSOCIATED FACTOR 10"/>
    <property type="match status" value="1"/>
</dbReference>
<dbReference type="AlphaFoldDB" id="A0A6J3ETL2"/>
<feature type="compositionally biased region" description="Low complexity" evidence="9">
    <location>
        <begin position="77"/>
        <end position="87"/>
    </location>
</feature>
<keyword evidence="5" id="KW-0853">WD repeat</keyword>
<dbReference type="FunFam" id="2.130.10.10:FF:000116">
    <property type="entry name" value="DDB1- and CUL4-associated factor 10"/>
    <property type="match status" value="1"/>
</dbReference>
<proteinExistence type="inferred from homology"/>
<evidence type="ECO:0000313" key="11">
    <source>
        <dbReference type="RefSeq" id="XP_032095998.1"/>
    </source>
</evidence>
<gene>
    <name evidence="11" type="primary">DCAF10</name>
</gene>
<feature type="region of interest" description="Disordered" evidence="9">
    <location>
        <begin position="1"/>
        <end position="119"/>
    </location>
</feature>
<dbReference type="InterPro" id="IPR015943">
    <property type="entry name" value="WD40/YVTN_repeat-like_dom_sf"/>
</dbReference>
<comment type="pathway">
    <text evidence="2">Protein modification; protein ubiquitination.</text>
</comment>
<dbReference type="RefSeq" id="XP_032095998.1">
    <property type="nucleotide sequence ID" value="XM_032240107.1"/>
</dbReference>
<dbReference type="SUPFAM" id="SSF50978">
    <property type="entry name" value="WD40 repeat-like"/>
    <property type="match status" value="1"/>
</dbReference>
<keyword evidence="10" id="KW-1185">Reference proteome</keyword>
<evidence type="ECO:0000256" key="2">
    <source>
        <dbReference type="ARBA" id="ARBA00004906"/>
    </source>
</evidence>
<evidence type="ECO:0000256" key="6">
    <source>
        <dbReference type="ARBA" id="ARBA00022737"/>
    </source>
</evidence>
<accession>A0A6J3ETL2</accession>
<feature type="region of interest" description="Disordered" evidence="9">
    <location>
        <begin position="281"/>
        <end position="330"/>
    </location>
</feature>
<evidence type="ECO:0000256" key="9">
    <source>
        <dbReference type="SAM" id="MobiDB-lite"/>
    </source>
</evidence>
<evidence type="ECO:0000313" key="10">
    <source>
        <dbReference type="Proteomes" id="UP000504640"/>
    </source>
</evidence>
<feature type="compositionally biased region" description="Basic and acidic residues" evidence="9">
    <location>
        <begin position="304"/>
        <end position="315"/>
    </location>
</feature>
<dbReference type="InterPro" id="IPR001680">
    <property type="entry name" value="WD40_rpt"/>
</dbReference>
<dbReference type="Gene3D" id="2.130.10.10">
    <property type="entry name" value="YVTN repeat-like/Quinoprotein amine dehydrogenase"/>
    <property type="match status" value="2"/>
</dbReference>
<keyword evidence="7" id="KW-0833">Ubl conjugation pathway</keyword>
<organism evidence="10 11">
    <name type="scientific">Sapajus apella</name>
    <name type="common">Brown-capped capuchin</name>
    <name type="synonym">Cebus apella</name>
    <dbReference type="NCBI Taxonomy" id="9515"/>
    <lineage>
        <taxon>Eukaryota</taxon>
        <taxon>Metazoa</taxon>
        <taxon>Chordata</taxon>
        <taxon>Craniata</taxon>
        <taxon>Vertebrata</taxon>
        <taxon>Euteleostomi</taxon>
        <taxon>Mammalia</taxon>
        <taxon>Eutheria</taxon>
        <taxon>Euarchontoglires</taxon>
        <taxon>Primates</taxon>
        <taxon>Haplorrhini</taxon>
        <taxon>Platyrrhini</taxon>
        <taxon>Cebidae</taxon>
        <taxon>Cebinae</taxon>
        <taxon>Sapajus</taxon>
    </lineage>
</organism>
<protein>
    <recommendedName>
        <fullName evidence="4">DDB1- and CUL4-associated factor 10</fullName>
    </recommendedName>
    <alternativeName>
        <fullName evidence="8">WD repeat-containing protein 32</fullName>
    </alternativeName>
</protein>
<comment type="similarity">
    <text evidence="3">Belongs to the WD repeat DCAF10 family.</text>
</comment>
<keyword evidence="6" id="KW-0677">Repeat</keyword>
<dbReference type="GeneID" id="116524713"/>
<feature type="compositionally biased region" description="Low complexity" evidence="9">
    <location>
        <begin position="56"/>
        <end position="68"/>
    </location>
</feature>
<evidence type="ECO:0000256" key="7">
    <source>
        <dbReference type="ARBA" id="ARBA00022786"/>
    </source>
</evidence>
<sequence>MFPFGPHSPGGDRSAGAWAEEPAPYEGQAAAARPPSPLQPGADVTPPHPPARSPRRPGAPSLSPAPRAGELEPPGVPESSAASAQGEPSPPSPPRRRPGPDCKAESRGQHRLSAGMGGPGARLFGWLKERSLGRGLFVDPARDNFRTMTSLYGSIHPADSVYLSTRTHGAVFNLEYSPDGSVLTVACEQTEVLLFDPISSKHIKTLSEAHEDCVNNIRYTEDGCPHKKFFHTRFLMRMRLTPDCSKMLISTSSGYLLILHDLDLTKSLEVGSYPILRARRTTSSSDLTTSSSSSGPRVSGSPCHHSDSNSSEKHMSRASQREGVSPRNSLEVVTPEVLGESDHGNCITSLQLHPKGWATLLRCSSNSDDEECTCVYEFQEGAPVRPVSPRCSLRLTHYIEEANVGRGYIKELCFSPDGRMISSPHGYGIRLLGFDKQCSELVDCLPKEASPLRVIRSLYSHNDVVLTTKFSPTHCQIASGCLSGRVSLYQPKF</sequence>
<dbReference type="PANTHER" id="PTHR14588">
    <property type="entry name" value="DDB1- AND CUL4-ASSOCIATED FACTOR 10"/>
    <property type="match status" value="1"/>
</dbReference>
<reference evidence="11" key="1">
    <citation type="submission" date="2025-08" db="UniProtKB">
        <authorList>
            <consortium name="RefSeq"/>
        </authorList>
    </citation>
    <scope>IDENTIFICATION</scope>
    <source>
        <tissue evidence="11">Blood</tissue>
    </source>
</reference>
<dbReference type="Proteomes" id="UP000504640">
    <property type="component" value="Unplaced"/>
</dbReference>
<dbReference type="InterPro" id="IPR036322">
    <property type="entry name" value="WD40_repeat_dom_sf"/>
</dbReference>
<feature type="compositionally biased region" description="Basic and acidic residues" evidence="9">
    <location>
        <begin position="98"/>
        <end position="108"/>
    </location>
</feature>
<evidence type="ECO:0000256" key="8">
    <source>
        <dbReference type="ARBA" id="ARBA00030914"/>
    </source>
</evidence>
<comment type="function">
    <text evidence="1">May function as a substrate receptor for CUL4-DDB1 E3 ubiquitin-protein ligase complex.</text>
</comment>
<dbReference type="InterPro" id="IPR039085">
    <property type="entry name" value="DCA10"/>
</dbReference>
<evidence type="ECO:0000256" key="1">
    <source>
        <dbReference type="ARBA" id="ARBA00002614"/>
    </source>
</evidence>
<dbReference type="SMART" id="SM00320">
    <property type="entry name" value="WD40"/>
    <property type="match status" value="3"/>
</dbReference>
<evidence type="ECO:0000256" key="3">
    <source>
        <dbReference type="ARBA" id="ARBA00005903"/>
    </source>
</evidence>
<feature type="compositionally biased region" description="Low complexity" evidence="9">
    <location>
        <begin position="281"/>
        <end position="301"/>
    </location>
</feature>
<evidence type="ECO:0000256" key="4">
    <source>
        <dbReference type="ARBA" id="ARBA00021765"/>
    </source>
</evidence>
<dbReference type="CTD" id="79269"/>
<dbReference type="Pfam" id="PF00400">
    <property type="entry name" value="WD40"/>
    <property type="match status" value="1"/>
</dbReference>
<evidence type="ECO:0000256" key="5">
    <source>
        <dbReference type="ARBA" id="ARBA00022574"/>
    </source>
</evidence>
<name>A0A6J3ETL2_SAPAP</name>